<evidence type="ECO:0000313" key="1">
    <source>
        <dbReference type="EnsemblProtists" id="PYU1_T015017"/>
    </source>
</evidence>
<proteinExistence type="predicted"/>
<name>K3XCR8_GLOUD</name>
<organism evidence="1 2">
    <name type="scientific">Globisporangium ultimum (strain ATCC 200006 / CBS 805.95 / DAOM BR144)</name>
    <name type="common">Pythium ultimum</name>
    <dbReference type="NCBI Taxonomy" id="431595"/>
    <lineage>
        <taxon>Eukaryota</taxon>
        <taxon>Sar</taxon>
        <taxon>Stramenopiles</taxon>
        <taxon>Oomycota</taxon>
        <taxon>Peronosporomycetes</taxon>
        <taxon>Pythiales</taxon>
        <taxon>Pythiaceae</taxon>
        <taxon>Globisporangium</taxon>
    </lineage>
</organism>
<protein>
    <submittedName>
        <fullName evidence="1">Uncharacterized protein</fullName>
    </submittedName>
</protein>
<accession>K3XCR8</accession>
<evidence type="ECO:0000313" key="2">
    <source>
        <dbReference type="Proteomes" id="UP000019132"/>
    </source>
</evidence>
<dbReference type="VEuPathDB" id="FungiDB:PYU1_G014986"/>
<dbReference type="AlphaFoldDB" id="K3XCR8"/>
<reference evidence="2" key="1">
    <citation type="journal article" date="2010" name="Genome Biol.">
        <title>Genome sequence of the necrotrophic plant pathogen Pythium ultimum reveals original pathogenicity mechanisms and effector repertoire.</title>
        <authorList>
            <person name="Levesque C.A."/>
            <person name="Brouwer H."/>
            <person name="Cano L."/>
            <person name="Hamilton J.P."/>
            <person name="Holt C."/>
            <person name="Huitema E."/>
            <person name="Raffaele S."/>
            <person name="Robideau G.P."/>
            <person name="Thines M."/>
            <person name="Win J."/>
            <person name="Zerillo M.M."/>
            <person name="Beakes G.W."/>
            <person name="Boore J.L."/>
            <person name="Busam D."/>
            <person name="Dumas B."/>
            <person name="Ferriera S."/>
            <person name="Fuerstenberg S.I."/>
            <person name="Gachon C.M."/>
            <person name="Gaulin E."/>
            <person name="Govers F."/>
            <person name="Grenville-Briggs L."/>
            <person name="Horner N."/>
            <person name="Hostetler J."/>
            <person name="Jiang R.H."/>
            <person name="Johnson J."/>
            <person name="Krajaejun T."/>
            <person name="Lin H."/>
            <person name="Meijer H.J."/>
            <person name="Moore B."/>
            <person name="Morris P."/>
            <person name="Phuntmart V."/>
            <person name="Puiu D."/>
            <person name="Shetty J."/>
            <person name="Stajich J.E."/>
            <person name="Tripathy S."/>
            <person name="Wawra S."/>
            <person name="van West P."/>
            <person name="Whitty B.R."/>
            <person name="Coutinho P.M."/>
            <person name="Henrissat B."/>
            <person name="Martin F."/>
            <person name="Thomas P.D."/>
            <person name="Tyler B.M."/>
            <person name="De Vries R.P."/>
            <person name="Kamoun S."/>
            <person name="Yandell M."/>
            <person name="Tisserat N."/>
            <person name="Buell C.R."/>
        </authorList>
    </citation>
    <scope>NUCLEOTIDE SEQUENCE</scope>
    <source>
        <strain evidence="2">DAOM:BR144</strain>
    </source>
</reference>
<sequence length="35" mass="4110">MFGEYANMRFFLVYSKSYFTKISFIWTTGAGVAFK</sequence>
<dbReference type="EnsemblProtists" id="PYU1_T015017">
    <property type="protein sequence ID" value="PYU1_T015017"/>
    <property type="gene ID" value="PYU1_G014986"/>
</dbReference>
<dbReference type="InParanoid" id="K3XCR8"/>
<keyword evidence="2" id="KW-1185">Reference proteome</keyword>
<reference evidence="1" key="3">
    <citation type="submission" date="2015-02" db="UniProtKB">
        <authorList>
            <consortium name="EnsemblProtists"/>
        </authorList>
    </citation>
    <scope>IDENTIFICATION</scope>
    <source>
        <strain evidence="1">DAOM BR144</strain>
    </source>
</reference>
<dbReference type="Proteomes" id="UP000019132">
    <property type="component" value="Unassembled WGS sequence"/>
</dbReference>
<reference evidence="2" key="2">
    <citation type="submission" date="2010-04" db="EMBL/GenBank/DDBJ databases">
        <authorList>
            <person name="Buell R."/>
            <person name="Hamilton J."/>
            <person name="Hostetler J."/>
        </authorList>
    </citation>
    <scope>NUCLEOTIDE SEQUENCE [LARGE SCALE GENOMIC DNA]</scope>
    <source>
        <strain evidence="2">DAOM:BR144</strain>
    </source>
</reference>
<dbReference type="HOGENOM" id="CLU_3369609_0_0_1"/>
<dbReference type="EMBL" id="ADOS01001376">
    <property type="status" value="NOT_ANNOTATED_CDS"/>
    <property type="molecule type" value="Genomic_DNA"/>
</dbReference>